<evidence type="ECO:0000256" key="2">
    <source>
        <dbReference type="SAM" id="MobiDB-lite"/>
    </source>
</evidence>
<feature type="coiled-coil region" evidence="1">
    <location>
        <begin position="129"/>
        <end position="163"/>
    </location>
</feature>
<sequence length="674" mass="74725">MSGATPTPPCELMECKKARNNNAAYKRMLSEKDTAWEEKIKKEKEALETELRCKRRQLDDARRGKFEVYGEDSEDKKGLKKQLDAATDHVIACKKHHTGITPGMVIELATTKTHLAERISEVERLKGQKATQIQKVKTCQAKIETLEKEKSDLVGEARAYVEELVERHRSEAKDAIERLRGEHGFQLGAIQGKLEEALSNLGSSENALATLRTEMSTINERFKSVGDELKQTKTTLATKQIELDTTKEHVESVENELKDTQTTLTTTQTELNTSKELFKSAEDELEQTKLALETLQTEMNDANKHSKSVEDELKQMKKDMAESATREKDLLGKLAEGSKSTDPIATPSTSKDATFAVKAQLTESIPAPVVGAVTVSVPTSSSVPSTKVEPMVDTGTEAKPIDDSLEHVLKLEERVKRMSCSLKYYQKENAIAYAKKKAYAHAIYTGQETPPLVYGKSEYIGSSLTLCGKTDWLRMQFLNHKTAWVEEQIALASPAETKGRRKRGGKKGKGVRGKQGANGEDEIEEGSKKKAEEERYGVFYEESQDEDPTFRGLKPRRNMFEGHKSTFSNTYDAQKLTEKRKRELATQVDAILMRPCTSLASMSSNSSISGPRRTRITAAPSHTASNMAITPVSTTISSLTPITTSTTVPTPSSISTLASVFWSVSSFVGFMTGW</sequence>
<feature type="compositionally biased region" description="Basic and acidic residues" evidence="2">
    <location>
        <begin position="525"/>
        <end position="536"/>
    </location>
</feature>
<keyword evidence="1" id="KW-0175">Coiled coil</keyword>
<organism evidence="3 4">
    <name type="scientific">Oculimacula yallundae</name>
    <dbReference type="NCBI Taxonomy" id="86028"/>
    <lineage>
        <taxon>Eukaryota</taxon>
        <taxon>Fungi</taxon>
        <taxon>Dikarya</taxon>
        <taxon>Ascomycota</taxon>
        <taxon>Pezizomycotina</taxon>
        <taxon>Leotiomycetes</taxon>
        <taxon>Helotiales</taxon>
        <taxon>Ploettnerulaceae</taxon>
        <taxon>Oculimacula</taxon>
    </lineage>
</organism>
<gene>
    <name evidence="3" type="ORF">VTL71DRAFT_3714</name>
</gene>
<feature type="region of interest" description="Disordered" evidence="2">
    <location>
        <begin position="378"/>
        <end position="398"/>
    </location>
</feature>
<comment type="caution">
    <text evidence="3">The sequence shown here is derived from an EMBL/GenBank/DDBJ whole genome shotgun (WGS) entry which is preliminary data.</text>
</comment>
<reference evidence="3 4" key="1">
    <citation type="journal article" date="2024" name="Commun. Biol.">
        <title>Comparative genomic analysis of thermophilic fungi reveals convergent evolutionary adaptations and gene losses.</title>
        <authorList>
            <person name="Steindorff A.S."/>
            <person name="Aguilar-Pontes M.V."/>
            <person name="Robinson A.J."/>
            <person name="Andreopoulos B."/>
            <person name="LaButti K."/>
            <person name="Kuo A."/>
            <person name="Mondo S."/>
            <person name="Riley R."/>
            <person name="Otillar R."/>
            <person name="Haridas S."/>
            <person name="Lipzen A."/>
            <person name="Grimwood J."/>
            <person name="Schmutz J."/>
            <person name="Clum A."/>
            <person name="Reid I.D."/>
            <person name="Moisan M.C."/>
            <person name="Butler G."/>
            <person name="Nguyen T.T.M."/>
            <person name="Dewar K."/>
            <person name="Conant G."/>
            <person name="Drula E."/>
            <person name="Henrissat B."/>
            <person name="Hansel C."/>
            <person name="Singer S."/>
            <person name="Hutchinson M.I."/>
            <person name="de Vries R.P."/>
            <person name="Natvig D.O."/>
            <person name="Powell A.J."/>
            <person name="Tsang A."/>
            <person name="Grigoriev I.V."/>
        </authorList>
    </citation>
    <scope>NUCLEOTIDE SEQUENCE [LARGE SCALE GENOMIC DNA]</scope>
    <source>
        <strain evidence="3 4">CBS 494.80</strain>
    </source>
</reference>
<evidence type="ECO:0000313" key="3">
    <source>
        <dbReference type="EMBL" id="KAL2064577.1"/>
    </source>
</evidence>
<accession>A0ABR4C4Y9</accession>
<dbReference type="Gene3D" id="1.10.287.1490">
    <property type="match status" value="1"/>
</dbReference>
<evidence type="ECO:0000313" key="4">
    <source>
        <dbReference type="Proteomes" id="UP001595075"/>
    </source>
</evidence>
<proteinExistence type="predicted"/>
<feature type="coiled-coil region" evidence="1">
    <location>
        <begin position="37"/>
        <end position="64"/>
    </location>
</feature>
<protein>
    <submittedName>
        <fullName evidence="3">Uncharacterized protein</fullName>
    </submittedName>
</protein>
<dbReference type="Proteomes" id="UP001595075">
    <property type="component" value="Unassembled WGS sequence"/>
</dbReference>
<dbReference type="EMBL" id="JAZHXI010000013">
    <property type="protein sequence ID" value="KAL2064577.1"/>
    <property type="molecule type" value="Genomic_DNA"/>
</dbReference>
<dbReference type="PANTHER" id="PTHR43941:SF1">
    <property type="entry name" value="STRUCTURAL MAINTENANCE OF CHROMOSOMES PROTEIN 2"/>
    <property type="match status" value="1"/>
</dbReference>
<feature type="coiled-coil region" evidence="1">
    <location>
        <begin position="194"/>
        <end position="326"/>
    </location>
</feature>
<feature type="compositionally biased region" description="Basic residues" evidence="2">
    <location>
        <begin position="499"/>
        <end position="512"/>
    </location>
</feature>
<dbReference type="PANTHER" id="PTHR43941">
    <property type="entry name" value="STRUCTURAL MAINTENANCE OF CHROMOSOMES PROTEIN 2"/>
    <property type="match status" value="1"/>
</dbReference>
<feature type="region of interest" description="Disordered" evidence="2">
    <location>
        <begin position="494"/>
        <end position="556"/>
    </location>
</feature>
<feature type="compositionally biased region" description="Low complexity" evidence="2">
    <location>
        <begin position="378"/>
        <end position="389"/>
    </location>
</feature>
<keyword evidence="4" id="KW-1185">Reference proteome</keyword>
<evidence type="ECO:0000256" key="1">
    <source>
        <dbReference type="SAM" id="Coils"/>
    </source>
</evidence>
<name>A0ABR4C4Y9_9HELO</name>